<dbReference type="Gene3D" id="3.40.50.980">
    <property type="match status" value="1"/>
</dbReference>
<protein>
    <submittedName>
        <fullName evidence="3">AMP-binding protein</fullName>
    </submittedName>
</protein>
<reference evidence="3 4" key="1">
    <citation type="submission" date="2021-12" db="EMBL/GenBank/DDBJ databases">
        <title>Discovery of the Pendulisporaceae a myxobacterial family with distinct sporulation behavior and unique specialized metabolism.</title>
        <authorList>
            <person name="Garcia R."/>
            <person name="Popoff A."/>
            <person name="Bader C.D."/>
            <person name="Loehr J."/>
            <person name="Walesch S."/>
            <person name="Walt C."/>
            <person name="Boldt J."/>
            <person name="Bunk B."/>
            <person name="Haeckl F.J.F.P.J."/>
            <person name="Gunesch A.P."/>
            <person name="Birkelbach J."/>
            <person name="Nuebel U."/>
            <person name="Pietschmann T."/>
            <person name="Bach T."/>
            <person name="Mueller R."/>
        </authorList>
    </citation>
    <scope>NUCLEOTIDE SEQUENCE [LARGE SCALE GENOMIC DNA]</scope>
    <source>
        <strain evidence="3 4">MSr12523</strain>
    </source>
</reference>
<dbReference type="SUPFAM" id="SSF56801">
    <property type="entry name" value="Acetyl-CoA synthetase-like"/>
    <property type="match status" value="1"/>
</dbReference>
<dbReference type="RefSeq" id="WP_394849571.1">
    <property type="nucleotide sequence ID" value="NZ_CP089982.1"/>
</dbReference>
<dbReference type="EMBL" id="CP089982">
    <property type="protein sequence ID" value="WXA98943.1"/>
    <property type="molecule type" value="Genomic_DNA"/>
</dbReference>
<dbReference type="PANTHER" id="PTHR43767">
    <property type="entry name" value="LONG-CHAIN-FATTY-ACID--COA LIGASE"/>
    <property type="match status" value="1"/>
</dbReference>
<dbReference type="Proteomes" id="UP001379533">
    <property type="component" value="Chromosome"/>
</dbReference>
<evidence type="ECO:0000256" key="1">
    <source>
        <dbReference type="SAM" id="Phobius"/>
    </source>
</evidence>
<dbReference type="InterPro" id="IPR050237">
    <property type="entry name" value="ATP-dep_AMP-bd_enzyme"/>
</dbReference>
<dbReference type="InterPro" id="IPR000873">
    <property type="entry name" value="AMP-dep_synth/lig_dom"/>
</dbReference>
<keyword evidence="1" id="KW-0472">Membrane</keyword>
<feature type="domain" description="AMP-dependent synthetase/ligase" evidence="2">
    <location>
        <begin position="10"/>
        <end position="108"/>
    </location>
</feature>
<dbReference type="PANTHER" id="PTHR43767:SF12">
    <property type="entry name" value="AMP-DEPENDENT SYNTHETASE AND LIGASE"/>
    <property type="match status" value="1"/>
</dbReference>
<keyword evidence="4" id="KW-1185">Reference proteome</keyword>
<gene>
    <name evidence="3" type="ORF">LZC95_19240</name>
</gene>
<evidence type="ECO:0000259" key="2">
    <source>
        <dbReference type="Pfam" id="PF00501"/>
    </source>
</evidence>
<evidence type="ECO:0000313" key="3">
    <source>
        <dbReference type="EMBL" id="WXA98943.1"/>
    </source>
</evidence>
<proteinExistence type="predicted"/>
<keyword evidence="1" id="KW-0812">Transmembrane</keyword>
<accession>A0ABZ2KJV0</accession>
<keyword evidence="1" id="KW-1133">Transmembrane helix</keyword>
<evidence type="ECO:0000313" key="4">
    <source>
        <dbReference type="Proteomes" id="UP001379533"/>
    </source>
</evidence>
<name>A0ABZ2KJV0_9BACT</name>
<organism evidence="3 4">
    <name type="scientific">Pendulispora brunnea</name>
    <dbReference type="NCBI Taxonomy" id="2905690"/>
    <lineage>
        <taxon>Bacteria</taxon>
        <taxon>Pseudomonadati</taxon>
        <taxon>Myxococcota</taxon>
        <taxon>Myxococcia</taxon>
        <taxon>Myxococcales</taxon>
        <taxon>Sorangiineae</taxon>
        <taxon>Pendulisporaceae</taxon>
        <taxon>Pendulispora</taxon>
    </lineage>
</organism>
<feature type="transmembrane region" description="Helical" evidence="1">
    <location>
        <begin position="68"/>
        <end position="87"/>
    </location>
</feature>
<dbReference type="Pfam" id="PF00501">
    <property type="entry name" value="AMP-binding"/>
    <property type="match status" value="1"/>
</dbReference>
<sequence>MSVSLAAVLAESAVRRPNHPAIALGPRKVTYAELWVRARQYAAVLRDHGIGAGDKVALLLSNTPDFPMAYFGVLALGAVVVPIHSLLRAGEIEHILRDSGVKLLVFSRWRKPTRDGRRSSARTRVARRCR</sequence>